<feature type="domain" description="Amidohydrolase-related" evidence="2">
    <location>
        <begin position="4"/>
        <end position="272"/>
    </location>
</feature>
<dbReference type="PANTHER" id="PTHR43569:SF2">
    <property type="entry name" value="AMIDOHYDROLASE-RELATED DOMAIN-CONTAINING PROTEIN"/>
    <property type="match status" value="1"/>
</dbReference>
<name>E0XXL8_9DELT</name>
<dbReference type="GO" id="GO:0016787">
    <property type="term" value="F:hydrolase activity"/>
    <property type="evidence" value="ECO:0007669"/>
    <property type="project" value="UniProtKB-KW"/>
</dbReference>
<dbReference type="EMBL" id="GU474912">
    <property type="protein sequence ID" value="ADI19159.1"/>
    <property type="molecule type" value="Genomic_DNA"/>
</dbReference>
<dbReference type="Pfam" id="PF04909">
    <property type="entry name" value="Amidohydro_2"/>
    <property type="match status" value="1"/>
</dbReference>
<accession>E0XXL8</accession>
<dbReference type="InterPro" id="IPR052350">
    <property type="entry name" value="Metallo-dep_Lactonases"/>
</dbReference>
<dbReference type="InterPro" id="IPR032466">
    <property type="entry name" value="Metal_Hydrolase"/>
</dbReference>
<dbReference type="InterPro" id="IPR006680">
    <property type="entry name" value="Amidohydro-rel"/>
</dbReference>
<evidence type="ECO:0000259" key="2">
    <source>
        <dbReference type="Pfam" id="PF04909"/>
    </source>
</evidence>
<sequence length="275" mass="32411">MLVIDTHVHFYDPFKTNDLPWPPKNNLILYKKYYPDDLLKELDNKYTIKTILIESSPRLKDNLVSLKIANDNNSILGYIANFDISKNHFCESINDFSVNSKFKGIRLRPSKININNNTELLNFEFLQEKNLNIDLLCYPEDFHIIEFLAKNFPKLNIIINHLLNFTIDNFFSKDQLKSLKKLSEYNNIFIKVSSLSILLKSSKDLKKAYYNILYELINIFKVDNLIYGSNWPVIKTNSDYIQQFELLLNTYKVFDKKNSNKIFYNNAVELYSLQG</sequence>
<dbReference type="PANTHER" id="PTHR43569">
    <property type="entry name" value="AMIDOHYDROLASE"/>
    <property type="match status" value="1"/>
</dbReference>
<dbReference type="Gene3D" id="3.20.20.140">
    <property type="entry name" value="Metal-dependent hydrolases"/>
    <property type="match status" value="1"/>
</dbReference>
<evidence type="ECO:0000256" key="1">
    <source>
        <dbReference type="ARBA" id="ARBA00038310"/>
    </source>
</evidence>
<dbReference type="SUPFAM" id="SSF51556">
    <property type="entry name" value="Metallo-dependent hydrolases"/>
    <property type="match status" value="1"/>
</dbReference>
<protein>
    <submittedName>
        <fullName evidence="3">Predicted metal-dependent hydrolase of the tim-barrel fold</fullName>
    </submittedName>
</protein>
<proteinExistence type="inferred from homology"/>
<keyword evidence="3" id="KW-0378">Hydrolase</keyword>
<reference evidence="3" key="1">
    <citation type="journal article" date="2011" name="Environ. Microbiol.">
        <title>Time-series analyses of Monterey Bay coastal microbial picoplankton using a 'genome proxy' microarray.</title>
        <authorList>
            <person name="Rich V.I."/>
            <person name="Pham V.D."/>
            <person name="Eppley J."/>
            <person name="Shi Y."/>
            <person name="DeLong E.F."/>
        </authorList>
    </citation>
    <scope>NUCLEOTIDE SEQUENCE</scope>
</reference>
<dbReference type="AlphaFoldDB" id="E0XXL8"/>
<comment type="similarity">
    <text evidence="1">Belongs to the metallo-dependent hydrolases superfamily.</text>
</comment>
<evidence type="ECO:0000313" key="3">
    <source>
        <dbReference type="EMBL" id="ADI19159.1"/>
    </source>
</evidence>
<organism evidence="3">
    <name type="scientific">uncultured delta proteobacterium HF0130_05G09</name>
    <dbReference type="NCBI Taxonomy" id="710827"/>
    <lineage>
        <taxon>Bacteria</taxon>
        <taxon>Deltaproteobacteria</taxon>
        <taxon>environmental samples</taxon>
    </lineage>
</organism>